<feature type="non-terminal residue" evidence="2">
    <location>
        <position position="1"/>
    </location>
</feature>
<dbReference type="EMBL" id="DYZF01000186">
    <property type="protein sequence ID" value="HJE51783.1"/>
    <property type="molecule type" value="Genomic_DNA"/>
</dbReference>
<feature type="region of interest" description="Disordered" evidence="1">
    <location>
        <begin position="43"/>
        <end position="67"/>
    </location>
</feature>
<accession>A0A921ENR6</accession>
<dbReference type="AlphaFoldDB" id="A0A921ENR6"/>
<proteinExistence type="predicted"/>
<organism evidence="2 3">
    <name type="scientific">Tessaracoccus flavescens</name>
    <dbReference type="NCBI Taxonomy" id="399497"/>
    <lineage>
        <taxon>Bacteria</taxon>
        <taxon>Bacillati</taxon>
        <taxon>Actinomycetota</taxon>
        <taxon>Actinomycetes</taxon>
        <taxon>Propionibacteriales</taxon>
        <taxon>Propionibacteriaceae</taxon>
        <taxon>Tessaracoccus</taxon>
    </lineage>
</organism>
<feature type="region of interest" description="Disordered" evidence="1">
    <location>
        <begin position="1"/>
        <end position="21"/>
    </location>
</feature>
<evidence type="ECO:0000313" key="3">
    <source>
        <dbReference type="Proteomes" id="UP000712713"/>
    </source>
</evidence>
<feature type="region of interest" description="Disordered" evidence="1">
    <location>
        <begin position="114"/>
        <end position="144"/>
    </location>
</feature>
<protein>
    <submittedName>
        <fullName evidence="2">Uncharacterized protein</fullName>
    </submittedName>
</protein>
<dbReference type="Proteomes" id="UP000712713">
    <property type="component" value="Unassembled WGS sequence"/>
</dbReference>
<comment type="caution">
    <text evidence="2">The sequence shown here is derived from an EMBL/GenBank/DDBJ whole genome shotgun (WGS) entry which is preliminary data.</text>
</comment>
<sequence>LERTFGRWQLTDADGSPQPTDRLVDLLRDRLAERGVRIVDQADGPADIDCRPTPARPSRWWRRPPAPHTAAAWLASTPIDDGGQLRASSSSPAGDAPWAQLGSAALAVYAAHERATGEDCRPTNKDFRLPRLADPADAEEGDEG</sequence>
<reference evidence="2" key="1">
    <citation type="journal article" date="2021" name="PeerJ">
        <title>Extensive microbial diversity within the chicken gut microbiome revealed by metagenomics and culture.</title>
        <authorList>
            <person name="Gilroy R."/>
            <person name="Ravi A."/>
            <person name="Getino M."/>
            <person name="Pursley I."/>
            <person name="Horton D.L."/>
            <person name="Alikhan N.F."/>
            <person name="Baker D."/>
            <person name="Gharbi K."/>
            <person name="Hall N."/>
            <person name="Watson M."/>
            <person name="Adriaenssens E.M."/>
            <person name="Foster-Nyarko E."/>
            <person name="Jarju S."/>
            <person name="Secka A."/>
            <person name="Antonio M."/>
            <person name="Oren A."/>
            <person name="Chaudhuri R.R."/>
            <person name="La Ragione R."/>
            <person name="Hildebrand F."/>
            <person name="Pallen M.J."/>
        </authorList>
    </citation>
    <scope>NUCLEOTIDE SEQUENCE</scope>
    <source>
        <strain evidence="2">ChiGjej3B3-7470</strain>
    </source>
</reference>
<evidence type="ECO:0000313" key="2">
    <source>
        <dbReference type="EMBL" id="HJE51783.1"/>
    </source>
</evidence>
<feature type="compositionally biased region" description="Basic and acidic residues" evidence="1">
    <location>
        <begin position="114"/>
        <end position="131"/>
    </location>
</feature>
<name>A0A921ENR6_9ACTN</name>
<evidence type="ECO:0000256" key="1">
    <source>
        <dbReference type="SAM" id="MobiDB-lite"/>
    </source>
</evidence>
<reference evidence="2" key="2">
    <citation type="submission" date="2021-09" db="EMBL/GenBank/DDBJ databases">
        <authorList>
            <person name="Gilroy R."/>
        </authorList>
    </citation>
    <scope>NUCLEOTIDE SEQUENCE</scope>
    <source>
        <strain evidence="2">ChiGjej3B3-7470</strain>
    </source>
</reference>
<gene>
    <name evidence="2" type="ORF">K8V15_07375</name>
</gene>